<reference evidence="8 9" key="1">
    <citation type="submission" date="2024-01" db="EMBL/GenBank/DDBJ databases">
        <title>Multi-omics insights into the function and evolution of sodium benzoate biodegradation pathways in Benzoatithermus flavus gen. nov., sp. nov. from hot spring.</title>
        <authorList>
            <person name="Hu C.-J."/>
            <person name="Li W.-J."/>
        </authorList>
    </citation>
    <scope>NUCLEOTIDE SEQUENCE [LARGE SCALE GENOMIC DNA]</scope>
    <source>
        <strain evidence="8 9">SYSU G07066</strain>
    </source>
</reference>
<sequence>MDLESAMTIAAAGMKAQSVRLRVTAENLANAESTASTPGGDPFQRKTVSFANRRDAATGLELVTIDRYGVDRSPFERRYEPGHPAADAAGYVKYPNVNPLLELADMREAQRSYEANLNALQLARAMIGRTLDLLR</sequence>
<evidence type="ECO:0000256" key="1">
    <source>
        <dbReference type="ARBA" id="ARBA00004117"/>
    </source>
</evidence>
<keyword evidence="9" id="KW-1185">Reference proteome</keyword>
<dbReference type="InterPro" id="IPR006299">
    <property type="entry name" value="FlgC"/>
</dbReference>
<dbReference type="EMBL" id="JBBLZC010000043">
    <property type="protein sequence ID" value="MEK0086063.1"/>
    <property type="molecule type" value="Genomic_DNA"/>
</dbReference>
<evidence type="ECO:0000256" key="4">
    <source>
        <dbReference type="ARBA" id="ARBA00023143"/>
    </source>
</evidence>
<evidence type="ECO:0000259" key="7">
    <source>
        <dbReference type="Pfam" id="PF06429"/>
    </source>
</evidence>
<gene>
    <name evidence="8" type="primary">flgC</name>
    <name evidence="8" type="ORF">U1T56_23140</name>
</gene>
<evidence type="ECO:0000313" key="9">
    <source>
        <dbReference type="Proteomes" id="UP001375743"/>
    </source>
</evidence>
<proteinExistence type="inferred from homology"/>
<evidence type="ECO:0000256" key="2">
    <source>
        <dbReference type="ARBA" id="ARBA00009677"/>
    </source>
</evidence>
<keyword evidence="4 6" id="KW-0975">Bacterial flagellum</keyword>
<dbReference type="InterPro" id="IPR019776">
    <property type="entry name" value="Flagellar_basal_body_rod_CS"/>
</dbReference>
<name>A0ABU8XXX0_9PROT</name>
<accession>A0ABU8XXX0</accession>
<protein>
    <recommendedName>
        <fullName evidence="3 6">Flagellar basal-body rod protein FlgC</fullName>
    </recommendedName>
</protein>
<keyword evidence="8" id="KW-0966">Cell projection</keyword>
<dbReference type="Proteomes" id="UP001375743">
    <property type="component" value="Unassembled WGS sequence"/>
</dbReference>
<feature type="domain" description="Flagellar basal-body/hook protein C-terminal" evidence="7">
    <location>
        <begin position="89"/>
        <end position="133"/>
    </location>
</feature>
<comment type="subunit">
    <text evidence="5 6">The basal body constitutes a major portion of the flagellar organelle and consists of four rings (L,P,S, and M) mounted on a central rod. The rod consists of about 26 subunits of FlgG in the distal portion, and FlgB, FlgC and FlgF are thought to build up the proximal portion of the rod with about 6 subunits each.</text>
</comment>
<dbReference type="PANTHER" id="PTHR30435">
    <property type="entry name" value="FLAGELLAR PROTEIN"/>
    <property type="match status" value="1"/>
</dbReference>
<evidence type="ECO:0000256" key="6">
    <source>
        <dbReference type="RuleBase" id="RU362062"/>
    </source>
</evidence>
<keyword evidence="8" id="KW-0282">Flagellum</keyword>
<evidence type="ECO:0000313" key="8">
    <source>
        <dbReference type="EMBL" id="MEK0086063.1"/>
    </source>
</evidence>
<dbReference type="Pfam" id="PF06429">
    <property type="entry name" value="Flg_bbr_C"/>
    <property type="match status" value="1"/>
</dbReference>
<dbReference type="NCBIfam" id="TIGR01395">
    <property type="entry name" value="FlgC"/>
    <property type="match status" value="1"/>
</dbReference>
<dbReference type="RefSeq" id="WP_418161906.1">
    <property type="nucleotide sequence ID" value="NZ_JBBLZC010000043.1"/>
</dbReference>
<dbReference type="PROSITE" id="PS00588">
    <property type="entry name" value="FLAGELLA_BB_ROD"/>
    <property type="match status" value="1"/>
</dbReference>
<keyword evidence="8" id="KW-0969">Cilium</keyword>
<organism evidence="8 9">
    <name type="scientific">Benzoatithermus flavus</name>
    <dbReference type="NCBI Taxonomy" id="3108223"/>
    <lineage>
        <taxon>Bacteria</taxon>
        <taxon>Pseudomonadati</taxon>
        <taxon>Pseudomonadota</taxon>
        <taxon>Alphaproteobacteria</taxon>
        <taxon>Geminicoccales</taxon>
        <taxon>Geminicoccaceae</taxon>
        <taxon>Benzoatithermus</taxon>
    </lineage>
</organism>
<comment type="caution">
    <text evidence="8">The sequence shown here is derived from an EMBL/GenBank/DDBJ whole genome shotgun (WGS) entry which is preliminary data.</text>
</comment>
<evidence type="ECO:0000256" key="3">
    <source>
        <dbReference type="ARBA" id="ARBA00017941"/>
    </source>
</evidence>
<comment type="subcellular location">
    <subcellularLocation>
        <location evidence="1 6">Bacterial flagellum basal body</location>
    </subcellularLocation>
</comment>
<dbReference type="InterPro" id="IPR010930">
    <property type="entry name" value="Flg_bb/hook_C_dom"/>
</dbReference>
<dbReference type="PANTHER" id="PTHR30435:SF2">
    <property type="entry name" value="FLAGELLAR BASAL-BODY ROD PROTEIN FLGC"/>
    <property type="match status" value="1"/>
</dbReference>
<comment type="similarity">
    <text evidence="2">Belongs to the flagella basal body rod proteins family.</text>
</comment>
<evidence type="ECO:0000256" key="5">
    <source>
        <dbReference type="ARBA" id="ARBA00025933"/>
    </source>
</evidence>